<evidence type="ECO:0000313" key="4">
    <source>
        <dbReference type="Proteomes" id="UP000219452"/>
    </source>
</evidence>
<evidence type="ECO:0000313" key="3">
    <source>
        <dbReference type="EMBL" id="SOD80924.1"/>
    </source>
</evidence>
<dbReference type="InterPro" id="IPR024467">
    <property type="entry name" value="Xre/MbcA/ParS-like_toxin-bd"/>
</dbReference>
<name>A0A286FDM1_9BACT</name>
<reference evidence="4" key="1">
    <citation type="submission" date="2017-09" db="EMBL/GenBank/DDBJ databases">
        <authorList>
            <person name="Varghese N."/>
            <person name="Submissions S."/>
        </authorList>
    </citation>
    <scope>NUCLEOTIDE SEQUENCE [LARGE SCALE GENOMIC DNA]</scope>
    <source>
        <strain evidence="4">DSM 29961</strain>
    </source>
</reference>
<dbReference type="Proteomes" id="UP000219452">
    <property type="component" value="Unassembled WGS sequence"/>
</dbReference>
<dbReference type="AlphaFoldDB" id="A0A286FDM1"/>
<feature type="domain" description="Antitoxin Xre/MbcA/ParS-like toxin-binding" evidence="1">
    <location>
        <begin position="263"/>
        <end position="310"/>
    </location>
</feature>
<evidence type="ECO:0000259" key="2">
    <source>
        <dbReference type="Pfam" id="PF20432"/>
    </source>
</evidence>
<dbReference type="NCBIfam" id="TIGR02293">
    <property type="entry name" value="TAS_TIGR02293"/>
    <property type="match status" value="1"/>
</dbReference>
<organism evidence="3 4">
    <name type="scientific">Spirosoma fluviale</name>
    <dbReference type="NCBI Taxonomy" id="1597977"/>
    <lineage>
        <taxon>Bacteria</taxon>
        <taxon>Pseudomonadati</taxon>
        <taxon>Bacteroidota</taxon>
        <taxon>Cytophagia</taxon>
        <taxon>Cytophagales</taxon>
        <taxon>Cytophagaceae</taxon>
        <taxon>Spirosoma</taxon>
    </lineage>
</organism>
<dbReference type="EMBL" id="OCNH01000001">
    <property type="protein sequence ID" value="SOD80924.1"/>
    <property type="molecule type" value="Genomic_DNA"/>
</dbReference>
<dbReference type="Pfam" id="PF09722">
    <property type="entry name" value="Xre_MbcA_ParS_C"/>
    <property type="match status" value="1"/>
</dbReference>
<feature type="domain" description="Antitoxin Xre-like helix-turn-helix" evidence="2">
    <location>
        <begin position="201"/>
        <end position="254"/>
    </location>
</feature>
<dbReference type="GO" id="GO:0003677">
    <property type="term" value="F:DNA binding"/>
    <property type="evidence" value="ECO:0007669"/>
    <property type="project" value="InterPro"/>
</dbReference>
<protein>
    <submittedName>
        <fullName evidence="3">Putative toxin-antitoxin system antitoxin component, TIGR02293 family</fullName>
    </submittedName>
</protein>
<proteinExistence type="predicted"/>
<dbReference type="InterPro" id="IPR046847">
    <property type="entry name" value="Xre-like_HTH"/>
</dbReference>
<gene>
    <name evidence="3" type="ORF">SAMN06269250_1612</name>
</gene>
<keyword evidence="4" id="KW-1185">Reference proteome</keyword>
<evidence type="ECO:0000259" key="1">
    <source>
        <dbReference type="Pfam" id="PF09722"/>
    </source>
</evidence>
<dbReference type="InterPro" id="IPR011979">
    <property type="entry name" value="Antitox_Xre"/>
</dbReference>
<accession>A0A286FDM1</accession>
<dbReference type="Pfam" id="PF20432">
    <property type="entry name" value="Xre-like-HTH"/>
    <property type="match status" value="1"/>
</dbReference>
<sequence>MGVRRHNHTLSWIEQIVEANTQFVHLEKKVWTAQTKVISYFLQQGVQVSASHHSSLNFLTSDYCTKRKKERAEPEEDLCLTFPKMYDSSLHNKVSEENATRNWLSEESPTAEYFSVLTEALRKFKWLEHYSIDKPTLSEDEQIRILIELNKQIALLDRYLSDVHTILAGIAEKEADTPVGHFNPFVKNNKLPAPSDEENKRQRLSIRFAEELAEMLDLTDREMAHILTISIRTYHRLKPDGLLNPVASERLTLLNELAAYGLDVFENQDTFNKWLRLPLQELSNLSPLNSLDTATGFNLVKAVLGRIDYGVYS</sequence>